<sequence length="1182" mass="133120">AKSPILCSSSVSPSGLDGVMLIDLPCPCSISNSTSISNLKLTNNQLLPYQVDASTSASTLDISLTSSISKVKKNKSLQGTSESISKGISKPKHSKSSKSILSYFKKITKSKQEKVEDLIEIVWDGNNSQEKSPSPEPLEDSSRGYYINNLHEDQNNSAEKFKSSDSNLCPIPFKDILENVGYPVAQKNGNNSLEPTPSSIDPDVDSDFHSISNCNDQLKMAKQLPSSYLQNETNKYHQCTTQGNIMKYNSSFQPTTNTPFFRNDKTENPNSSDKCHSNSNSCISILHNPWQPMLKSKSITRRSTFQNQNYPHSLDKFLLCSDKTHHSVSTTFDVIPHESNLVRQKISSLPSRKNDNSREDFLDASSPTSNIIPKFSFLKLPNKAFTTAQNDLQSSLLQQTSCVKYGNSINKRFCSKEENDQPTQNEMHKSNLFYRYWRVNEIQYNNVSHARSAGPFDFPIAKRFSFLGSQERNTFMSLDNFHENLCTDFHPISSVYKILSSIFIRRIDYLPSARSNHNALDLLPVAYSKSISIFPFDELTHGDTSVNPSSILIPEPVYSYPLRLFNYKSLSMCNTLCSLPECNRTSHLENITPIMERPSISNFCRKTRTRNSMSSVKREAEAVESKRNMVEGERRKFLNTSVITKLNSDSKRISSNSVLKFFRPKYVLERGEGGINPKARRRDMEKFNDKEKVMKKVELIRHESTTNKRGNNGERCSGMYGDVLNSLNKKEKDIDEKEYHQREDRKITTTLQLPFANQNQVSVEKTISVNLHQINVEKSCVERRNIAEGGAYWSIVANPDRMNIGNEERGVEQMMTQYSKMGKNATGKGEVMESDKEKGGVVERVGVPLDGLEEKGDLQEMIEPRLYKTIIDRENNRNPPFYDDEGGLLGIERKKGSVEATIRVKPNIMNGDFDEGGVNNSQMIDQRAAMETDVGKGGVKNMDMQMDYYKGEDDEGRVEVLMEEGGVVERYKFDLDISRLEDEEGGVELFMDLDINQVENILKQGGVKEKGRVVNRKLDIMELEDDEGGVLKIDKMIDLRFDHVRKGGVKEKRGVAQGTKLKLHKMEIPIHIDQDKEEEDVIGEGDGKGGVDEKHAEMPKGGVTGKNNGKGGVNGKKPITCIKVGNRKEIKEGGVMREEDEKGGVVLKRKDIEEGGVMGALPEKMNSKNKSLKSFNIHGDKR</sequence>
<name>A0A4V1IZB3_ROZAC</name>
<feature type="region of interest" description="Disordered" evidence="1">
    <location>
        <begin position="1085"/>
        <end position="1119"/>
    </location>
</feature>
<accession>A0A4V1IZB3</accession>
<dbReference type="AlphaFoldDB" id="A0A4V1IZB3"/>
<dbReference type="EMBL" id="ML005829">
    <property type="protein sequence ID" value="RKP17459.1"/>
    <property type="molecule type" value="Genomic_DNA"/>
</dbReference>
<proteinExistence type="predicted"/>
<feature type="region of interest" description="Disordered" evidence="1">
    <location>
        <begin position="75"/>
        <end position="94"/>
    </location>
</feature>
<gene>
    <name evidence="2" type="ORF">ROZALSC1DRAFT_24179</name>
</gene>
<evidence type="ECO:0000313" key="3">
    <source>
        <dbReference type="Proteomes" id="UP000281549"/>
    </source>
</evidence>
<evidence type="ECO:0000256" key="1">
    <source>
        <dbReference type="SAM" id="MobiDB-lite"/>
    </source>
</evidence>
<evidence type="ECO:0000313" key="2">
    <source>
        <dbReference type="EMBL" id="RKP17459.1"/>
    </source>
</evidence>
<feature type="non-terminal residue" evidence="2">
    <location>
        <position position="1182"/>
    </location>
</feature>
<feature type="compositionally biased region" description="Gly residues" evidence="1">
    <location>
        <begin position="1102"/>
        <end position="1114"/>
    </location>
</feature>
<reference evidence="3" key="1">
    <citation type="journal article" date="2018" name="Nat. Microbiol.">
        <title>Leveraging single-cell genomics to expand the fungal tree of life.</title>
        <authorList>
            <person name="Ahrendt S.R."/>
            <person name="Quandt C.A."/>
            <person name="Ciobanu D."/>
            <person name="Clum A."/>
            <person name="Salamov A."/>
            <person name="Andreopoulos B."/>
            <person name="Cheng J.F."/>
            <person name="Woyke T."/>
            <person name="Pelin A."/>
            <person name="Henrissat B."/>
            <person name="Reynolds N.K."/>
            <person name="Benny G.L."/>
            <person name="Smith M.E."/>
            <person name="James T.Y."/>
            <person name="Grigoriev I.V."/>
        </authorList>
    </citation>
    <scope>NUCLEOTIDE SEQUENCE [LARGE SCALE GENOMIC DNA]</scope>
    <source>
        <strain evidence="3">CSF55</strain>
    </source>
</reference>
<feature type="non-terminal residue" evidence="2">
    <location>
        <position position="1"/>
    </location>
</feature>
<feature type="compositionally biased region" description="Basic and acidic residues" evidence="1">
    <location>
        <begin position="1085"/>
        <end position="1098"/>
    </location>
</feature>
<protein>
    <submittedName>
        <fullName evidence="2">Uncharacterized protein</fullName>
    </submittedName>
</protein>
<dbReference type="Proteomes" id="UP000281549">
    <property type="component" value="Unassembled WGS sequence"/>
</dbReference>
<organism evidence="2 3">
    <name type="scientific">Rozella allomycis (strain CSF55)</name>
    <dbReference type="NCBI Taxonomy" id="988480"/>
    <lineage>
        <taxon>Eukaryota</taxon>
        <taxon>Fungi</taxon>
        <taxon>Fungi incertae sedis</taxon>
        <taxon>Cryptomycota</taxon>
        <taxon>Cryptomycota incertae sedis</taxon>
        <taxon>Rozella</taxon>
    </lineage>
</organism>
<feature type="region of interest" description="Disordered" evidence="1">
    <location>
        <begin position="1161"/>
        <end position="1182"/>
    </location>
</feature>